<dbReference type="InterPro" id="IPR039418">
    <property type="entry name" value="LexA-like"/>
</dbReference>
<dbReference type="InterPro" id="IPR001387">
    <property type="entry name" value="Cro/C1-type_HTH"/>
</dbReference>
<dbReference type="PROSITE" id="PS50943">
    <property type="entry name" value="HTH_CROC1"/>
    <property type="match status" value="1"/>
</dbReference>
<dbReference type="InterPro" id="IPR015927">
    <property type="entry name" value="Peptidase_S24_S26A/B/C"/>
</dbReference>
<proteinExistence type="predicted"/>
<organism evidence="2 3">
    <name type="scientific">Liquorilactobacillus sucicola DSM 21376 = JCM 15457</name>
    <dbReference type="NCBI Taxonomy" id="1423806"/>
    <lineage>
        <taxon>Bacteria</taxon>
        <taxon>Bacillati</taxon>
        <taxon>Bacillota</taxon>
        <taxon>Bacilli</taxon>
        <taxon>Lactobacillales</taxon>
        <taxon>Lactobacillaceae</taxon>
        <taxon>Liquorilactobacillus</taxon>
    </lineage>
</organism>
<dbReference type="PANTHER" id="PTHR33516">
    <property type="entry name" value="LEXA REPRESSOR"/>
    <property type="match status" value="1"/>
</dbReference>
<evidence type="ECO:0000313" key="2">
    <source>
        <dbReference type="EMBL" id="KRN06239.1"/>
    </source>
</evidence>
<dbReference type="SMART" id="SM00530">
    <property type="entry name" value="HTH_XRE"/>
    <property type="match status" value="1"/>
</dbReference>
<dbReference type="PATRIC" id="fig|1423806.3.peg.1455"/>
<dbReference type="Pfam" id="PF01381">
    <property type="entry name" value="HTH_3"/>
    <property type="match status" value="1"/>
</dbReference>
<dbReference type="SUPFAM" id="SSF51306">
    <property type="entry name" value="LexA/Signal peptidase"/>
    <property type="match status" value="1"/>
</dbReference>
<dbReference type="AlphaFoldDB" id="A0A023CWD3"/>
<dbReference type="InterPro" id="IPR036286">
    <property type="entry name" value="LexA/Signal_pep-like_sf"/>
</dbReference>
<keyword evidence="3" id="KW-1185">Reference proteome</keyword>
<keyword evidence="2" id="KW-0238">DNA-binding</keyword>
<dbReference type="STRING" id="1423806.FD15_GL001436"/>
<comment type="caution">
    <text evidence="2">The sequence shown here is derived from an EMBL/GenBank/DDBJ whole genome shotgun (WGS) entry which is preliminary data.</text>
</comment>
<dbReference type="Pfam" id="PF00717">
    <property type="entry name" value="Peptidase_S24"/>
    <property type="match status" value="1"/>
</dbReference>
<dbReference type="CDD" id="cd00093">
    <property type="entry name" value="HTH_XRE"/>
    <property type="match status" value="1"/>
</dbReference>
<dbReference type="InterPro" id="IPR010982">
    <property type="entry name" value="Lambda_DNA-bd_dom_sf"/>
</dbReference>
<dbReference type="Gene3D" id="2.10.109.10">
    <property type="entry name" value="Umud Fragment, subunit A"/>
    <property type="match status" value="1"/>
</dbReference>
<dbReference type="eggNOG" id="COG1974">
    <property type="taxonomic scope" value="Bacteria"/>
</dbReference>
<dbReference type="SUPFAM" id="SSF47413">
    <property type="entry name" value="lambda repressor-like DNA-binding domains"/>
    <property type="match status" value="1"/>
</dbReference>
<evidence type="ECO:0000313" key="3">
    <source>
        <dbReference type="Proteomes" id="UP000050961"/>
    </source>
</evidence>
<feature type="domain" description="HTH cro/C1-type" evidence="1">
    <location>
        <begin position="11"/>
        <end position="65"/>
    </location>
</feature>
<dbReference type="RefSeq" id="WP_034988223.1">
    <property type="nucleotide sequence ID" value="NZ_AYZF01000013.1"/>
</dbReference>
<name>A0A023CWD3_9LACO</name>
<dbReference type="Gene3D" id="1.10.260.40">
    <property type="entry name" value="lambda repressor-like DNA-binding domains"/>
    <property type="match status" value="1"/>
</dbReference>
<accession>A0A023CWD3</accession>
<dbReference type="InterPro" id="IPR050077">
    <property type="entry name" value="LexA_repressor"/>
</dbReference>
<dbReference type="GO" id="GO:0003677">
    <property type="term" value="F:DNA binding"/>
    <property type="evidence" value="ECO:0007669"/>
    <property type="project" value="UniProtKB-KW"/>
</dbReference>
<dbReference type="EMBL" id="AYZF01000013">
    <property type="protein sequence ID" value="KRN06239.1"/>
    <property type="molecule type" value="Genomic_DNA"/>
</dbReference>
<dbReference type="OrthoDB" id="2475196at2"/>
<evidence type="ECO:0000259" key="1">
    <source>
        <dbReference type="PROSITE" id="PS50943"/>
    </source>
</evidence>
<dbReference type="PANTHER" id="PTHR33516:SF2">
    <property type="entry name" value="LEXA REPRESSOR-RELATED"/>
    <property type="match status" value="1"/>
</dbReference>
<gene>
    <name evidence="2" type="ORF">FD15_GL001436</name>
</gene>
<reference evidence="2 3" key="1">
    <citation type="journal article" date="2015" name="Genome Announc.">
        <title>Expanding the biotechnology potential of lactobacilli through comparative genomics of 213 strains and associated genera.</title>
        <authorList>
            <person name="Sun Z."/>
            <person name="Harris H.M."/>
            <person name="McCann A."/>
            <person name="Guo C."/>
            <person name="Argimon S."/>
            <person name="Zhang W."/>
            <person name="Yang X."/>
            <person name="Jeffery I.B."/>
            <person name="Cooney J.C."/>
            <person name="Kagawa T.F."/>
            <person name="Liu W."/>
            <person name="Song Y."/>
            <person name="Salvetti E."/>
            <person name="Wrobel A."/>
            <person name="Rasinkangas P."/>
            <person name="Parkhill J."/>
            <person name="Rea M.C."/>
            <person name="O'Sullivan O."/>
            <person name="Ritari J."/>
            <person name="Douillard F.P."/>
            <person name="Paul Ross R."/>
            <person name="Yang R."/>
            <person name="Briner A.E."/>
            <person name="Felis G.E."/>
            <person name="de Vos W.M."/>
            <person name="Barrangou R."/>
            <person name="Klaenhammer T.R."/>
            <person name="Caufield P.W."/>
            <person name="Cui Y."/>
            <person name="Zhang H."/>
            <person name="O'Toole P.W."/>
        </authorList>
    </citation>
    <scope>NUCLEOTIDE SEQUENCE [LARGE SCALE GENOMIC DNA]</scope>
    <source>
        <strain evidence="2 3">DSM 21376</strain>
    </source>
</reference>
<dbReference type="CDD" id="cd06529">
    <property type="entry name" value="S24_LexA-like"/>
    <property type="match status" value="1"/>
</dbReference>
<protein>
    <submittedName>
        <fullName evidence="2">Xre family DNA-binding protein</fullName>
    </submittedName>
</protein>
<dbReference type="Proteomes" id="UP000050961">
    <property type="component" value="Unassembled WGS sequence"/>
</dbReference>
<sequence>MKSNAEIVSAMQQLAKQQQISISELARRVKMAKSAVSKYFNGSRSFPLNRLDSFAKALGTTSEHLLGIDMPSNMVPIAGVVKIPVIGVIACGDPITADENIDGYIEEPKETLPSGNLFYLHAKGDSMAPTIPNGANVLIRQQPEVEDGEIAAVLLTNENEATLKRIKHTDKLILLLPDNPKYDPIVSTPENPIKILGKAIRFISEL</sequence>